<comment type="subcellular location">
    <subcellularLocation>
        <location evidence="1">Cell membrane</location>
        <topology evidence="1">Multi-pass membrane protein</topology>
    </subcellularLocation>
</comment>
<organism evidence="7 8">
    <name type="scientific">Acetobacterium wieringae</name>
    <dbReference type="NCBI Taxonomy" id="52694"/>
    <lineage>
        <taxon>Bacteria</taxon>
        <taxon>Bacillati</taxon>
        <taxon>Bacillota</taxon>
        <taxon>Clostridia</taxon>
        <taxon>Eubacteriales</taxon>
        <taxon>Eubacteriaceae</taxon>
        <taxon>Acetobacterium</taxon>
    </lineage>
</organism>
<gene>
    <name evidence="7" type="ORF">FXB42_16015</name>
</gene>
<keyword evidence="4 6" id="KW-1133">Transmembrane helix</keyword>
<dbReference type="Proteomes" id="UP000322619">
    <property type="component" value="Unassembled WGS sequence"/>
</dbReference>
<name>A0A5D0WH16_9FIRM</name>
<feature type="transmembrane region" description="Helical" evidence="6">
    <location>
        <begin position="362"/>
        <end position="381"/>
    </location>
</feature>
<dbReference type="Pfam" id="PF13440">
    <property type="entry name" value="Polysacc_synt_3"/>
    <property type="match status" value="1"/>
</dbReference>
<comment type="caution">
    <text evidence="7">The sequence shown here is derived from an EMBL/GenBank/DDBJ whole genome shotgun (WGS) entry which is preliminary data.</text>
</comment>
<evidence type="ECO:0000256" key="5">
    <source>
        <dbReference type="ARBA" id="ARBA00023136"/>
    </source>
</evidence>
<feature type="transmembrane region" description="Helical" evidence="6">
    <location>
        <begin position="255"/>
        <end position="279"/>
    </location>
</feature>
<feature type="transmembrane region" description="Helical" evidence="6">
    <location>
        <begin position="387"/>
        <end position="409"/>
    </location>
</feature>
<dbReference type="GO" id="GO:0005886">
    <property type="term" value="C:plasma membrane"/>
    <property type="evidence" value="ECO:0007669"/>
    <property type="project" value="UniProtKB-SubCell"/>
</dbReference>
<dbReference type="AlphaFoldDB" id="A0A5D0WH16"/>
<proteinExistence type="predicted"/>
<feature type="transmembrane region" description="Helical" evidence="6">
    <location>
        <begin position="218"/>
        <end position="235"/>
    </location>
</feature>
<feature type="transmembrane region" description="Helical" evidence="6">
    <location>
        <begin position="154"/>
        <end position="174"/>
    </location>
</feature>
<feature type="transmembrane region" description="Helical" evidence="6">
    <location>
        <begin position="444"/>
        <end position="461"/>
    </location>
</feature>
<feature type="transmembrane region" description="Helical" evidence="6">
    <location>
        <begin position="123"/>
        <end position="142"/>
    </location>
</feature>
<dbReference type="PANTHER" id="PTHR30250">
    <property type="entry name" value="PST FAMILY PREDICTED COLANIC ACID TRANSPORTER"/>
    <property type="match status" value="1"/>
</dbReference>
<reference evidence="7 8" key="1">
    <citation type="submission" date="2019-08" db="EMBL/GenBank/DDBJ databases">
        <title>Isolation and enrichment of carboxydotrophic bacteria from anaerobic sludge for the production of bio-based chemicals from syngas.</title>
        <authorList>
            <person name="Antares A.L."/>
            <person name="Moreira J."/>
            <person name="Diender M."/>
            <person name="Parshina S.N."/>
            <person name="Stams A.J.M."/>
            <person name="Alves M."/>
            <person name="Alves J.I."/>
            <person name="Sousa D.Z."/>
        </authorList>
    </citation>
    <scope>NUCLEOTIDE SEQUENCE [LARGE SCALE GENOMIC DNA]</scope>
    <source>
        <strain evidence="7 8">JM</strain>
    </source>
</reference>
<accession>A0A5D0WH16</accession>
<evidence type="ECO:0000313" key="8">
    <source>
        <dbReference type="Proteomes" id="UP000322619"/>
    </source>
</evidence>
<feature type="transmembrane region" description="Helical" evidence="6">
    <location>
        <begin position="331"/>
        <end position="350"/>
    </location>
</feature>
<dbReference type="RefSeq" id="WP_148638663.1">
    <property type="nucleotide sequence ID" value="NZ_VSLA01000030.1"/>
</dbReference>
<feature type="transmembrane region" description="Helical" evidence="6">
    <location>
        <begin position="180"/>
        <end position="198"/>
    </location>
</feature>
<feature type="transmembrane region" description="Helical" evidence="6">
    <location>
        <begin position="89"/>
        <end position="111"/>
    </location>
</feature>
<dbReference type="EMBL" id="VSLA01000030">
    <property type="protein sequence ID" value="TYC82191.1"/>
    <property type="molecule type" value="Genomic_DNA"/>
</dbReference>
<keyword evidence="5 6" id="KW-0472">Membrane</keyword>
<evidence type="ECO:0000256" key="2">
    <source>
        <dbReference type="ARBA" id="ARBA00022475"/>
    </source>
</evidence>
<keyword evidence="2" id="KW-1003">Cell membrane</keyword>
<feature type="transmembrane region" description="Helical" evidence="6">
    <location>
        <begin position="49"/>
        <end position="68"/>
    </location>
</feature>
<dbReference type="PANTHER" id="PTHR30250:SF11">
    <property type="entry name" value="O-ANTIGEN TRANSPORTER-RELATED"/>
    <property type="match status" value="1"/>
</dbReference>
<evidence type="ECO:0000256" key="1">
    <source>
        <dbReference type="ARBA" id="ARBA00004651"/>
    </source>
</evidence>
<evidence type="ECO:0000256" key="3">
    <source>
        <dbReference type="ARBA" id="ARBA00022692"/>
    </source>
</evidence>
<feature type="transmembrane region" description="Helical" evidence="6">
    <location>
        <begin position="299"/>
        <end position="319"/>
    </location>
</feature>
<keyword evidence="3 6" id="KW-0812">Transmembrane</keyword>
<evidence type="ECO:0000313" key="7">
    <source>
        <dbReference type="EMBL" id="TYC82191.1"/>
    </source>
</evidence>
<feature type="transmembrane region" description="Helical" evidence="6">
    <location>
        <begin position="421"/>
        <end position="438"/>
    </location>
</feature>
<evidence type="ECO:0000256" key="6">
    <source>
        <dbReference type="SAM" id="Phobius"/>
    </source>
</evidence>
<protein>
    <submittedName>
        <fullName evidence="7">Oligosaccharide flippase family protein</fullName>
    </submittedName>
</protein>
<evidence type="ECO:0000256" key="4">
    <source>
        <dbReference type="ARBA" id="ARBA00022989"/>
    </source>
</evidence>
<dbReference type="InterPro" id="IPR050833">
    <property type="entry name" value="Poly_Biosynth_Transport"/>
</dbReference>
<sequence length="490" mass="55519">MRNNRTKLFLENFFVYGLGSILAKIAPVIMLPIVTRLMPDTFYYGLSDLSNIAVTFGSAIAIMGMYDAMFRMFFERDELEYKKEVCSSAFSYVLFSGIIICIMLFIFKSYFSVLIFNDEKYANLLNFTAVSILISALSSIVVAPTRMENRRKIFVVTSTISPIIGYSVSIPMLLNENYLYALPTAALVTSGIMLVFFYGLNRRWFVFNKTKLPLIKEMLKIGAPLLLGVVIYWIFTSCDRLMISKLLGNSFVGIYGIGARVASVSQFIYAAFAGGWQYFAFSTMKDSDQVELTSKIFEYLALVSFSAFVVILPFAHFIFELFFTGDYVEGYIVFPYLFLSPLLLMLYQTVANQFLVIKKTWPSSLILMMGAIVNLVLNYFLINTIGIEGAAIATLLGYAASVIMSVIVLTKMNLVRIGKRMLIMSAVLVLFIILWRLISPINIYPAILLALPTLIIFGYLYRQDIRIIYRKGISFFETKKKAENVYTDGQ</sequence>
<feature type="transmembrane region" description="Helical" evidence="6">
    <location>
        <begin position="12"/>
        <end position="34"/>
    </location>
</feature>